<evidence type="ECO:0000313" key="3">
    <source>
        <dbReference type="Proteomes" id="UP000299102"/>
    </source>
</evidence>
<protein>
    <submittedName>
        <fullName evidence="2">Uncharacterized protein</fullName>
    </submittedName>
</protein>
<reference evidence="2 3" key="1">
    <citation type="journal article" date="2019" name="Commun. Biol.">
        <title>The bagworm genome reveals a unique fibroin gene that provides high tensile strength.</title>
        <authorList>
            <person name="Kono N."/>
            <person name="Nakamura H."/>
            <person name="Ohtoshi R."/>
            <person name="Tomita M."/>
            <person name="Numata K."/>
            <person name="Arakawa K."/>
        </authorList>
    </citation>
    <scope>NUCLEOTIDE SEQUENCE [LARGE SCALE GENOMIC DNA]</scope>
</reference>
<keyword evidence="3" id="KW-1185">Reference proteome</keyword>
<dbReference type="AlphaFoldDB" id="A0A4C1WXB7"/>
<feature type="compositionally biased region" description="Basic and acidic residues" evidence="1">
    <location>
        <begin position="1"/>
        <end position="13"/>
    </location>
</feature>
<sequence>MGIEPGRYRRIGDDGSGQPPNRTGQAWKSKGFKSEVEMLWEAQARRIDISHKRITRCSNEAIPLPPTFTDAQRFIIILGLPLPTVVCNSKRVTSSLLAFWDEIGYLGGESGGWKRTRAEWAGTLTHLAKGNHESCYFTFIFCENV</sequence>
<feature type="region of interest" description="Disordered" evidence="1">
    <location>
        <begin position="1"/>
        <end position="28"/>
    </location>
</feature>
<evidence type="ECO:0000313" key="2">
    <source>
        <dbReference type="EMBL" id="GBP55543.1"/>
    </source>
</evidence>
<comment type="caution">
    <text evidence="2">The sequence shown here is derived from an EMBL/GenBank/DDBJ whole genome shotgun (WGS) entry which is preliminary data.</text>
</comment>
<dbReference type="EMBL" id="BGZK01000671">
    <property type="protein sequence ID" value="GBP55543.1"/>
    <property type="molecule type" value="Genomic_DNA"/>
</dbReference>
<organism evidence="2 3">
    <name type="scientific">Eumeta variegata</name>
    <name type="common">Bagworm moth</name>
    <name type="synonym">Eumeta japonica</name>
    <dbReference type="NCBI Taxonomy" id="151549"/>
    <lineage>
        <taxon>Eukaryota</taxon>
        <taxon>Metazoa</taxon>
        <taxon>Ecdysozoa</taxon>
        <taxon>Arthropoda</taxon>
        <taxon>Hexapoda</taxon>
        <taxon>Insecta</taxon>
        <taxon>Pterygota</taxon>
        <taxon>Neoptera</taxon>
        <taxon>Endopterygota</taxon>
        <taxon>Lepidoptera</taxon>
        <taxon>Glossata</taxon>
        <taxon>Ditrysia</taxon>
        <taxon>Tineoidea</taxon>
        <taxon>Psychidae</taxon>
        <taxon>Oiketicinae</taxon>
        <taxon>Eumeta</taxon>
    </lineage>
</organism>
<evidence type="ECO:0000256" key="1">
    <source>
        <dbReference type="SAM" id="MobiDB-lite"/>
    </source>
</evidence>
<proteinExistence type="predicted"/>
<name>A0A4C1WXB7_EUMVA</name>
<dbReference type="Proteomes" id="UP000299102">
    <property type="component" value="Unassembled WGS sequence"/>
</dbReference>
<accession>A0A4C1WXB7</accession>
<gene>
    <name evidence="2" type="ORF">EVAR_36266_1</name>
</gene>